<feature type="domain" description="DNA-directed DNA polymerase family B exonuclease" evidence="20">
    <location>
        <begin position="423"/>
        <end position="581"/>
    </location>
</feature>
<evidence type="ECO:0000256" key="1">
    <source>
        <dbReference type="ARBA" id="ARBA00001966"/>
    </source>
</evidence>
<evidence type="ECO:0000256" key="12">
    <source>
        <dbReference type="ARBA" id="ARBA00022932"/>
    </source>
</evidence>
<dbReference type="InterPro" id="IPR012337">
    <property type="entry name" value="RNaseH-like_sf"/>
</dbReference>
<feature type="domain" description="C4-type zinc-finger of DNA polymerase delta" evidence="21">
    <location>
        <begin position="1143"/>
        <end position="1217"/>
    </location>
</feature>
<comment type="cofactor">
    <cofactor evidence="1">
        <name>[4Fe-4S] cluster</name>
        <dbReference type="ChEBI" id="CHEBI:49883"/>
    </cofactor>
</comment>
<dbReference type="Proteomes" id="UP000006727">
    <property type="component" value="Chromosome 17"/>
</dbReference>
<dbReference type="PRINTS" id="PR00106">
    <property type="entry name" value="DNAPOLB"/>
</dbReference>
<name>A0A7I4B802_PHYPA</name>
<organism evidence="22 23">
    <name type="scientific">Physcomitrium patens</name>
    <name type="common">Spreading-leaved earth moss</name>
    <name type="synonym">Physcomitrella patens</name>
    <dbReference type="NCBI Taxonomy" id="3218"/>
    <lineage>
        <taxon>Eukaryota</taxon>
        <taxon>Viridiplantae</taxon>
        <taxon>Streptophyta</taxon>
        <taxon>Embryophyta</taxon>
        <taxon>Bryophyta</taxon>
        <taxon>Bryophytina</taxon>
        <taxon>Bryopsida</taxon>
        <taxon>Funariidae</taxon>
        <taxon>Funariales</taxon>
        <taxon>Funariaceae</taxon>
        <taxon>Physcomitrium</taxon>
    </lineage>
</organism>
<evidence type="ECO:0000256" key="6">
    <source>
        <dbReference type="ARBA" id="ARBA00022695"/>
    </source>
</evidence>
<dbReference type="SUPFAM" id="SSF53098">
    <property type="entry name" value="Ribonuclease H-like"/>
    <property type="match status" value="1"/>
</dbReference>
<dbReference type="EMBL" id="ABEU02000017">
    <property type="status" value="NOT_ANNOTATED_CDS"/>
    <property type="molecule type" value="Genomic_DNA"/>
</dbReference>
<evidence type="ECO:0000256" key="10">
    <source>
        <dbReference type="ARBA" id="ARBA00022833"/>
    </source>
</evidence>
<reference evidence="22 23" key="1">
    <citation type="journal article" date="2008" name="Science">
        <title>The Physcomitrella genome reveals evolutionary insights into the conquest of land by plants.</title>
        <authorList>
            <person name="Rensing S."/>
            <person name="Lang D."/>
            <person name="Zimmer A."/>
            <person name="Terry A."/>
            <person name="Salamov A."/>
            <person name="Shapiro H."/>
            <person name="Nishiyama T."/>
            <person name="Perroud P.-F."/>
            <person name="Lindquist E."/>
            <person name="Kamisugi Y."/>
            <person name="Tanahashi T."/>
            <person name="Sakakibara K."/>
            <person name="Fujita T."/>
            <person name="Oishi K."/>
            <person name="Shin-I T."/>
            <person name="Kuroki Y."/>
            <person name="Toyoda A."/>
            <person name="Suzuki Y."/>
            <person name="Hashimoto A."/>
            <person name="Yamaguchi K."/>
            <person name="Sugano A."/>
            <person name="Kohara Y."/>
            <person name="Fujiyama A."/>
            <person name="Anterola A."/>
            <person name="Aoki S."/>
            <person name="Ashton N."/>
            <person name="Barbazuk W.B."/>
            <person name="Barker E."/>
            <person name="Bennetzen J."/>
            <person name="Bezanilla M."/>
            <person name="Blankenship R."/>
            <person name="Cho S.H."/>
            <person name="Dutcher S."/>
            <person name="Estelle M."/>
            <person name="Fawcett J.A."/>
            <person name="Gundlach H."/>
            <person name="Hanada K."/>
            <person name="Heyl A."/>
            <person name="Hicks K.A."/>
            <person name="Hugh J."/>
            <person name="Lohr M."/>
            <person name="Mayer K."/>
            <person name="Melkozernov A."/>
            <person name="Murata T."/>
            <person name="Nelson D."/>
            <person name="Pils B."/>
            <person name="Prigge M."/>
            <person name="Reiss B."/>
            <person name="Renner T."/>
            <person name="Rombauts S."/>
            <person name="Rushton P."/>
            <person name="Sanderfoot A."/>
            <person name="Schween G."/>
            <person name="Shiu S.-H."/>
            <person name="Stueber K."/>
            <person name="Theodoulou F.L."/>
            <person name="Tu H."/>
            <person name="Van de Peer Y."/>
            <person name="Verrier P.J."/>
            <person name="Waters E."/>
            <person name="Wood A."/>
            <person name="Yang L."/>
            <person name="Cove D."/>
            <person name="Cuming A."/>
            <person name="Hasebe M."/>
            <person name="Lucas S."/>
            <person name="Mishler D.B."/>
            <person name="Reski R."/>
            <person name="Grigoriev I."/>
            <person name="Quatrano R.S."/>
            <person name="Boore J.L."/>
        </authorList>
    </citation>
    <scope>NUCLEOTIDE SEQUENCE [LARGE SCALE GENOMIC DNA]</scope>
    <source>
        <strain evidence="22 23">cv. Gransden 2004</strain>
    </source>
</reference>
<evidence type="ECO:0000259" key="20">
    <source>
        <dbReference type="Pfam" id="PF03104"/>
    </source>
</evidence>
<evidence type="ECO:0000256" key="4">
    <source>
        <dbReference type="ARBA" id="ARBA00022485"/>
    </source>
</evidence>
<keyword evidence="13" id="KW-0408">Iron</keyword>
<evidence type="ECO:0000256" key="11">
    <source>
        <dbReference type="ARBA" id="ARBA00022839"/>
    </source>
</evidence>
<dbReference type="Gene3D" id="1.10.287.690">
    <property type="entry name" value="Helix hairpin bin"/>
    <property type="match status" value="1"/>
</dbReference>
<evidence type="ECO:0000256" key="9">
    <source>
        <dbReference type="ARBA" id="ARBA00022801"/>
    </source>
</evidence>
<dbReference type="Pfam" id="PF00136">
    <property type="entry name" value="DNA_pol_B"/>
    <property type="match status" value="1"/>
</dbReference>
<dbReference type="GO" id="GO:0003677">
    <property type="term" value="F:DNA binding"/>
    <property type="evidence" value="ECO:0007669"/>
    <property type="project" value="UniProtKB-KW"/>
</dbReference>
<dbReference type="InParanoid" id="A0A7I4B802"/>
<dbReference type="GO" id="GO:0003887">
    <property type="term" value="F:DNA-directed DNA polymerase activity"/>
    <property type="evidence" value="ECO:0000318"/>
    <property type="project" value="GO_Central"/>
</dbReference>
<dbReference type="PANTHER" id="PTHR10322">
    <property type="entry name" value="DNA POLYMERASE CATALYTIC SUBUNIT"/>
    <property type="match status" value="1"/>
</dbReference>
<dbReference type="GO" id="GO:0045004">
    <property type="term" value="P:DNA replication proofreading"/>
    <property type="evidence" value="ECO:0000318"/>
    <property type="project" value="GO_Central"/>
</dbReference>
<dbReference type="InterPro" id="IPR043502">
    <property type="entry name" value="DNA/RNA_pol_sf"/>
</dbReference>
<evidence type="ECO:0000256" key="16">
    <source>
        <dbReference type="ARBA" id="ARBA00024411"/>
    </source>
</evidence>
<accession>A0A7I4B802</accession>
<reference evidence="22 23" key="2">
    <citation type="journal article" date="2018" name="Plant J.">
        <title>The Physcomitrella patens chromosome-scale assembly reveals moss genome structure and evolution.</title>
        <authorList>
            <person name="Lang D."/>
            <person name="Ullrich K.K."/>
            <person name="Murat F."/>
            <person name="Fuchs J."/>
            <person name="Jenkins J."/>
            <person name="Haas F.B."/>
            <person name="Piednoel M."/>
            <person name="Gundlach H."/>
            <person name="Van Bel M."/>
            <person name="Meyberg R."/>
            <person name="Vives C."/>
            <person name="Morata J."/>
            <person name="Symeonidi A."/>
            <person name="Hiss M."/>
            <person name="Muchero W."/>
            <person name="Kamisugi Y."/>
            <person name="Saleh O."/>
            <person name="Blanc G."/>
            <person name="Decker E.L."/>
            <person name="van Gessel N."/>
            <person name="Grimwood J."/>
            <person name="Hayes R.D."/>
            <person name="Graham S.W."/>
            <person name="Gunter L.E."/>
            <person name="McDaniel S.F."/>
            <person name="Hoernstein S.N.W."/>
            <person name="Larsson A."/>
            <person name="Li F.W."/>
            <person name="Perroud P.F."/>
            <person name="Phillips J."/>
            <person name="Ranjan P."/>
            <person name="Rokshar D.S."/>
            <person name="Rothfels C.J."/>
            <person name="Schneider L."/>
            <person name="Shu S."/>
            <person name="Stevenson D.W."/>
            <person name="Thummler F."/>
            <person name="Tillich M."/>
            <person name="Villarreal Aguilar J.C."/>
            <person name="Widiez T."/>
            <person name="Wong G.K."/>
            <person name="Wymore A."/>
            <person name="Zhang Y."/>
            <person name="Zimmer A.D."/>
            <person name="Quatrano R.S."/>
            <person name="Mayer K.F.X."/>
            <person name="Goodstein D."/>
            <person name="Casacuberta J.M."/>
            <person name="Vandepoele K."/>
            <person name="Reski R."/>
            <person name="Cuming A.C."/>
            <person name="Tuskan G.A."/>
            <person name="Maumus F."/>
            <person name="Salse J."/>
            <person name="Schmutz J."/>
            <person name="Rensing S.A."/>
        </authorList>
    </citation>
    <scope>NUCLEOTIDE SEQUENCE [LARGE SCALE GENOMIC DNA]</scope>
    <source>
        <strain evidence="22 23">cv. Gransden 2004</strain>
    </source>
</reference>
<feature type="compositionally biased region" description="Low complexity" evidence="18">
    <location>
        <begin position="301"/>
        <end position="314"/>
    </location>
</feature>
<dbReference type="Gene3D" id="3.30.420.10">
    <property type="entry name" value="Ribonuclease H-like superfamily/Ribonuclease H"/>
    <property type="match status" value="1"/>
</dbReference>
<feature type="domain" description="DNA-directed DNA polymerase family B multifunctional" evidence="19">
    <location>
        <begin position="647"/>
        <end position="1098"/>
    </location>
</feature>
<keyword evidence="8" id="KW-0479">Metal-binding</keyword>
<keyword evidence="7" id="KW-0540">Nuclease</keyword>
<dbReference type="InterPro" id="IPR050240">
    <property type="entry name" value="DNA_pol_type-B"/>
</dbReference>
<gene>
    <name evidence="22" type="primary">LOC112294650</name>
</gene>
<dbReference type="GO" id="GO:0006297">
    <property type="term" value="P:nucleotide-excision repair, DNA gap filling"/>
    <property type="evidence" value="ECO:0000318"/>
    <property type="project" value="GO_Central"/>
</dbReference>
<keyword evidence="4" id="KW-0004">4Fe-4S</keyword>
<keyword evidence="15" id="KW-0238">DNA-binding</keyword>
<dbReference type="InterPro" id="IPR006134">
    <property type="entry name" value="DNA-dir_DNA_pol_B_multi_dom"/>
</dbReference>
<dbReference type="AlphaFoldDB" id="A0A7I4B802"/>
<feature type="compositionally biased region" description="Basic and acidic residues" evidence="18">
    <location>
        <begin position="364"/>
        <end position="376"/>
    </location>
</feature>
<dbReference type="Gene3D" id="3.90.1600.10">
    <property type="entry name" value="Palm domain of DNA polymerase"/>
    <property type="match status" value="1"/>
</dbReference>
<evidence type="ECO:0000256" key="15">
    <source>
        <dbReference type="ARBA" id="ARBA00023125"/>
    </source>
</evidence>
<dbReference type="PANTHER" id="PTHR10322:SF35">
    <property type="entry name" value="DNA-DIRECTED DNA POLYMERASE"/>
    <property type="match status" value="1"/>
</dbReference>
<reference evidence="22" key="3">
    <citation type="submission" date="2020-12" db="UniProtKB">
        <authorList>
            <consortium name="EnsemblPlants"/>
        </authorList>
    </citation>
    <scope>IDENTIFICATION</scope>
</reference>
<dbReference type="Gene3D" id="3.30.342.10">
    <property type="entry name" value="DNA Polymerase, chain B, domain 1"/>
    <property type="match status" value="1"/>
</dbReference>
<keyword evidence="12" id="KW-0239">DNA-directed DNA polymerase</keyword>
<dbReference type="EC" id="2.7.7.7" evidence="3"/>
<evidence type="ECO:0000256" key="17">
    <source>
        <dbReference type="ARBA" id="ARBA00049244"/>
    </source>
</evidence>
<evidence type="ECO:0000256" key="3">
    <source>
        <dbReference type="ARBA" id="ARBA00012417"/>
    </source>
</evidence>
<dbReference type="GO" id="GO:0051539">
    <property type="term" value="F:4 iron, 4 sulfur cluster binding"/>
    <property type="evidence" value="ECO:0007669"/>
    <property type="project" value="UniProtKB-KW"/>
</dbReference>
<dbReference type="GO" id="GO:0000166">
    <property type="term" value="F:nucleotide binding"/>
    <property type="evidence" value="ECO:0007669"/>
    <property type="project" value="InterPro"/>
</dbReference>
<dbReference type="Gene3D" id="1.10.132.60">
    <property type="entry name" value="DNA polymerase family B, C-terminal domain"/>
    <property type="match status" value="1"/>
</dbReference>
<dbReference type="InterPro" id="IPR042087">
    <property type="entry name" value="DNA_pol_B_thumb"/>
</dbReference>
<dbReference type="GO" id="GO:0006287">
    <property type="term" value="P:base-excision repair, gap-filling"/>
    <property type="evidence" value="ECO:0000318"/>
    <property type="project" value="GO_Central"/>
</dbReference>
<comment type="catalytic activity">
    <reaction evidence="17">
        <text>DNA(n) + a 2'-deoxyribonucleoside 5'-triphosphate = DNA(n+1) + diphosphate</text>
        <dbReference type="Rhea" id="RHEA:22508"/>
        <dbReference type="Rhea" id="RHEA-COMP:17339"/>
        <dbReference type="Rhea" id="RHEA-COMP:17340"/>
        <dbReference type="ChEBI" id="CHEBI:33019"/>
        <dbReference type="ChEBI" id="CHEBI:61560"/>
        <dbReference type="ChEBI" id="CHEBI:173112"/>
        <dbReference type="EC" id="2.7.7.7"/>
    </reaction>
</comment>
<evidence type="ECO:0000259" key="19">
    <source>
        <dbReference type="Pfam" id="PF00136"/>
    </source>
</evidence>
<evidence type="ECO:0000256" key="14">
    <source>
        <dbReference type="ARBA" id="ARBA00023014"/>
    </source>
</evidence>
<comment type="similarity">
    <text evidence="2">Belongs to the DNA polymerase type-B family.</text>
</comment>
<dbReference type="GO" id="GO:0046872">
    <property type="term" value="F:metal ion binding"/>
    <property type="evidence" value="ECO:0007669"/>
    <property type="project" value="UniProtKB-KW"/>
</dbReference>
<dbReference type="Pfam" id="PF03104">
    <property type="entry name" value="DNA_pol_B_exo1"/>
    <property type="match status" value="1"/>
</dbReference>
<evidence type="ECO:0000313" key="22">
    <source>
        <dbReference type="EnsemblPlants" id="Pp3c17_18800V3.5"/>
    </source>
</evidence>
<dbReference type="InterPro" id="IPR025687">
    <property type="entry name" value="Znf-C4pol"/>
</dbReference>
<sequence>MNKEQALQEQQFEIASMESPMRMMLLDAVFTDAPASVSATPPSVLLYGLSSGGESIAVQVNDFMPYFWFPAPVGNIDGKIVPLKEGCLETVKEYLNRKLQTSRKKSADSNDQFVAAIEMEHRTPLMYYRRGGPFSFLKVQVWRDKEIGLVAKELTALAEGNEMRGEGLVWKDHTSHEEKIKLGMRFFCDTGIAGGSWVEIKQAVTIPHDQYKTRCSVELVACWENLTGLTPDATHHMEFMESAYGVSSVPHNSEASGTQNSREILLDMYDQSDTSLPDEDDLPDFTQIKSKTSTWEPPAPIASSSNISSSLPSNSRKATWDLIAPLRIVALHVQCSGGGKMLLETKGSNNVSPVKSGKGNSRGRGRDRGRGRETGKSESLGSLSMLGSASSRIEPGFPGLEEASIADIEGLSNLVGGGSAIPSRDPVLVISHILHFQGHQDGTKQVVFTHSKGPQEGALPGVELRMFDSEIVMLRAWHKYWYLEVDPDIVCVYQMKKSLRYLAERFKVLKLGTFDLGRRMGQTTEVKSVVTYGKHWIKKQARMSSTSNQEVFRAYMEGRLVIDMLRVVLVSFNLSTFTLEECSQVFLGAPKEALSTAAVSELWQGKYGGLRRLLLYSLHEAEVVLKLMERLQTIPETVEMARVTGLTLSDVLYKAQMVRIQSLLLRSARKEGWLLGGTTLNGQLSESPFLLHPKDNHTAAFYQVLCVQDPVAILDFASLYPSLFMAYNLCYTTLVHPEDAKSIPSHQLITSLTGAQFVVSSVRRGVLPRICGALITARKQARDRMTQEHISSEEYAVLDGRQKALKLCSNALYGFTGASASPQQAVPLADTCLSMGAASCKQAVQLVGSIFEKVEVIYAQTDSVFAHFKDVSIEEAIKLGTQAAEIVSQAFPSPIVLKFERVLCPFLLLQVNRYAGRQYTCSQGNEGQGTLFVKGIESERRDVPRFVRKICKQALIDVLVENDVPLAYVNCKNSIRRMVAGKSSLYDFIMTGGLWRVDDHDITKLVEKTKSSHKHVGASTAEEGRGPHVALSVRLKRKNPDRQFHIGERIPYVLMANSSKLQDDMAEDPIEALIGGSLVNTHVYLENKLRKPLESILEFVVDSAALRELFTGSHTVPPPSASAGAPNRTQGLVSSFYRPKSPCVICRKPLETAQGALCKECTLAGYAQNATTAIFLETAEQEVKVNGAHVECMRCHSGGHFQSVLCTNSDCPVFYMRYECPRILSHIESTLIKLDHQFKLE</sequence>
<evidence type="ECO:0000256" key="2">
    <source>
        <dbReference type="ARBA" id="ARBA00005755"/>
    </source>
</evidence>
<evidence type="ECO:0000259" key="21">
    <source>
        <dbReference type="Pfam" id="PF14260"/>
    </source>
</evidence>
<evidence type="ECO:0000256" key="18">
    <source>
        <dbReference type="SAM" id="MobiDB-lite"/>
    </source>
</evidence>
<feature type="region of interest" description="Disordered" evidence="18">
    <location>
        <begin position="343"/>
        <end position="385"/>
    </location>
</feature>
<dbReference type="Gramene" id="Pp3c17_18800V3.5">
    <property type="protein sequence ID" value="Pp3c17_18800V3.5"/>
    <property type="gene ID" value="Pp3c17_18800"/>
</dbReference>
<keyword evidence="6" id="KW-0548">Nucleotidyltransferase</keyword>
<dbReference type="InterPro" id="IPR006172">
    <property type="entry name" value="DNA-dir_DNA_pol_B"/>
</dbReference>
<keyword evidence="14" id="KW-0411">Iron-sulfur</keyword>
<keyword evidence="10" id="KW-0862">Zinc</keyword>
<keyword evidence="9" id="KW-0378">Hydrolase</keyword>
<dbReference type="GO" id="GO:0006261">
    <property type="term" value="P:DNA-templated DNA replication"/>
    <property type="evidence" value="ECO:0000318"/>
    <property type="project" value="GO_Central"/>
</dbReference>
<dbReference type="SUPFAM" id="SSF56672">
    <property type="entry name" value="DNA/RNA polymerases"/>
    <property type="match status" value="1"/>
</dbReference>
<evidence type="ECO:0000256" key="7">
    <source>
        <dbReference type="ARBA" id="ARBA00022722"/>
    </source>
</evidence>
<dbReference type="EnsemblPlants" id="Pp3c17_18800V3.5">
    <property type="protein sequence ID" value="Pp3c17_18800V3.5"/>
    <property type="gene ID" value="Pp3c17_18800"/>
</dbReference>
<proteinExistence type="inferred from homology"/>
<dbReference type="InterPro" id="IPR036397">
    <property type="entry name" value="RNaseH_sf"/>
</dbReference>
<evidence type="ECO:0000313" key="23">
    <source>
        <dbReference type="Proteomes" id="UP000006727"/>
    </source>
</evidence>
<keyword evidence="23" id="KW-1185">Reference proteome</keyword>
<dbReference type="InterPro" id="IPR006133">
    <property type="entry name" value="DNA-dir_DNA_pol_B_exonuc"/>
</dbReference>
<dbReference type="SMART" id="SM00486">
    <property type="entry name" value="POLBc"/>
    <property type="match status" value="1"/>
</dbReference>
<evidence type="ECO:0000256" key="5">
    <source>
        <dbReference type="ARBA" id="ARBA00022679"/>
    </source>
</evidence>
<keyword evidence="5" id="KW-0808">Transferase</keyword>
<evidence type="ECO:0000256" key="8">
    <source>
        <dbReference type="ARBA" id="ARBA00022723"/>
    </source>
</evidence>
<protein>
    <recommendedName>
        <fullName evidence="16">DNA polymerase delta catalytic subunit</fullName>
        <ecNumber evidence="3">2.7.7.7</ecNumber>
    </recommendedName>
</protein>
<dbReference type="GO" id="GO:0043625">
    <property type="term" value="C:delta DNA polymerase complex"/>
    <property type="evidence" value="ECO:0000318"/>
    <property type="project" value="GO_Central"/>
</dbReference>
<dbReference type="InterPro" id="IPR023211">
    <property type="entry name" value="DNA_pol_palm_dom_sf"/>
</dbReference>
<feature type="region of interest" description="Disordered" evidence="18">
    <location>
        <begin position="290"/>
        <end position="314"/>
    </location>
</feature>
<dbReference type="Pfam" id="PF14260">
    <property type="entry name" value="zf-C4pol"/>
    <property type="match status" value="1"/>
</dbReference>
<dbReference type="GO" id="GO:0008296">
    <property type="term" value="F:3'-5'-DNA exonuclease activity"/>
    <property type="evidence" value="ECO:0000318"/>
    <property type="project" value="GO_Central"/>
</dbReference>
<keyword evidence="11" id="KW-0269">Exonuclease</keyword>
<evidence type="ECO:0000256" key="13">
    <source>
        <dbReference type="ARBA" id="ARBA00023004"/>
    </source>
</evidence>